<dbReference type="PANTHER" id="PTHR11742:SF103">
    <property type="entry name" value="ENDOPLASMIC RETICULUM MANNOSIDASE MNL2-RELATED"/>
    <property type="match status" value="1"/>
</dbReference>
<dbReference type="GO" id="GO:0005509">
    <property type="term" value="F:calcium ion binding"/>
    <property type="evidence" value="ECO:0007669"/>
    <property type="project" value="InterPro"/>
</dbReference>
<feature type="region of interest" description="Disordered" evidence="9">
    <location>
        <begin position="1438"/>
        <end position="1660"/>
    </location>
</feature>
<keyword evidence="5 7" id="KW-1015">Disulfide bond</keyword>
<feature type="compositionally biased region" description="Basic and acidic residues" evidence="9">
    <location>
        <begin position="118"/>
        <end position="127"/>
    </location>
</feature>
<dbReference type="EMBL" id="CAJVRC010000888">
    <property type="protein sequence ID" value="CAG8906370.1"/>
    <property type="molecule type" value="Genomic_DNA"/>
</dbReference>
<feature type="domain" description="SPIN90/Ldb17 leucine-rich" evidence="10">
    <location>
        <begin position="1123"/>
        <end position="1263"/>
    </location>
</feature>
<dbReference type="GO" id="GO:0004571">
    <property type="term" value="F:mannosyl-oligosaccharide 1,2-alpha-mannosidase activity"/>
    <property type="evidence" value="ECO:0007669"/>
    <property type="project" value="InterPro"/>
</dbReference>
<feature type="compositionally biased region" description="Basic residues" evidence="9">
    <location>
        <begin position="1570"/>
        <end position="1579"/>
    </location>
</feature>
<keyword evidence="4 8" id="KW-0378">Hydrolase</keyword>
<feature type="compositionally biased region" description="Polar residues" evidence="9">
    <location>
        <begin position="146"/>
        <end position="157"/>
    </location>
</feature>
<name>A0A9W4KHT3_9EURO</name>
<feature type="region of interest" description="Disordered" evidence="9">
    <location>
        <begin position="436"/>
        <end position="470"/>
    </location>
</feature>
<evidence type="ECO:0000256" key="8">
    <source>
        <dbReference type="RuleBase" id="RU361193"/>
    </source>
</evidence>
<feature type="compositionally biased region" description="Pro residues" evidence="9">
    <location>
        <begin position="1532"/>
        <end position="1541"/>
    </location>
</feature>
<evidence type="ECO:0000256" key="6">
    <source>
        <dbReference type="PIRSR" id="PIRSR601382-1"/>
    </source>
</evidence>
<feature type="compositionally biased region" description="Pro residues" evidence="9">
    <location>
        <begin position="46"/>
        <end position="58"/>
    </location>
</feature>
<comment type="caution">
    <text evidence="11">The sequence shown here is derived from an EMBL/GenBank/DDBJ whole genome shotgun (WGS) entry which is preliminary data.</text>
</comment>
<dbReference type="InterPro" id="IPR036026">
    <property type="entry name" value="Seven-hairpin_glycosidases"/>
</dbReference>
<dbReference type="InterPro" id="IPR012341">
    <property type="entry name" value="6hp_glycosidase-like_sf"/>
</dbReference>
<protein>
    <recommendedName>
        <fullName evidence="8">alpha-1,2-Mannosidase</fullName>
        <ecNumber evidence="8">3.2.1.-</ecNumber>
    </recommendedName>
</protein>
<dbReference type="InterPro" id="IPR018556">
    <property type="entry name" value="SPIN90/Ldb17_LRD"/>
</dbReference>
<dbReference type="InterPro" id="IPR050749">
    <property type="entry name" value="Glycosyl_Hydrolase_47"/>
</dbReference>
<sequence length="1677" mass="185522">MFRARRYRVLVIFAAAVVFTFFHFARSRDWSYTVIEESTGVHTPDPAHPNQPETPKPENPAVAAAIEESRNRVLPDPYRGSTSPPQPEKIISPVGPNSGSKDGGRFKDASSDTPVKTPVKDDSKDSAKGSTNEPVKEPAKVESNDRLSPTKANADSSNGEEIDNGGTGRRAAERPEPGIPTPKWRKFPERFPVPGEEVIKLPKGQSKTIPKLQAKFKDESSSDKQERLQRLSVIKAEFTHAWKGYKEIAMGHDEVKPLSKEFEDPFNGWGATLVDSIDTLWIMQLKDEFSEALDVIKNIDFKTSLRADIPMFETTIRYLGGLLGAYDISGHRYPVLLEKAEELAEVLIGAFDTPNRMPHLYYRWAPEYAAKPHRASSRAGLAEIGSLSLEFTRLAQLTKRDKYYDAIARITNELEKIQDSTSVPGLWPLRVNAQGCSKYSKNTPPRDNSPTREQHPASMAESTPTMTRKPYAAPTDLESYLKLIPRDTNADIEGHAQPANHTRVASEPGIQAREQTTLSADQCNGGLRLPNSPRDNEYTMGGMADSTYEYLPKEYLLLGGLNEQYLNMYTKAATAARKTLLFQPMVKGGRDIRFMASSDPMTPGKVAELTPTDLQYEGTHLTCFVGGMFAIGAKAFGIDGDLELASKLTDGCVWAYESTQTGVMPERFRLLPCEKGAACEWDQARFDAGVARYSRVDPGAGHSFRNGESSYGQRVNMIAHDPPQGSASESVPFPMPGSLNPHDIDVLAKRDGLALEKHAEASSVASIPTHSPSETELQNRDAPRSSSSPASPHVAEVGKDHLPAGMTSIPLPDYYLRPEAIESVFIMYRLTGDESWRRKGWQMFEAISKYTRTELANAAIHDVTAQKPIHKDTMESFWLSETLKYFYLLFSDPTVVDLDKYVLVDPQWDSRIPPIPRPSTLSNSSNRHINRHELSDGKWSLRSRRLSSGLVQLQTIVSKPCDSEDQIDDALRAYLSLTTQHKDEYLRSETDIARCSYKLFTSSIFATHADYVRRQILYGLLQDDDPNTLHFIASFILFDGRQNEVVLQMLNEEGAFARLLELIQAMRRADLDGDAGLHRLLMDLVYEMARIQRVKIEDLVLVDDDFIRCLFDIIEDLSYDVTDPYHYPVIRVLLVLNEQFMISAHDPVDGRPSGLLTNKVIKVLSMYGGMYKTFGENIILLINREAETSLQLLTLKLLYLIFTTPSTYEYFFTNDLHVLVDILIRNLLDLPEEASALRHTYLRVLYPLLAHTQLRHPPHYKRDGLQRLLSVLVRGQVSYGNDTEHEKIMHFEEVDETTRRLVARCATVDWLRNAEQPDAAETQDTPTRVTATTIETVLDKGEQNASPVDIGEPLDGSRTLSRASTIASSSDTTSPTRMDSYSSSNAPGSRKHSLAQRLGMNLEPATASSLSVQAVAAQHEKPGIITPSRKDGVPVAALNGETPIIRPPKVKPEPPKSRRWRGRRLAVDEEENHSAGTSSDGNTIPEGVEVSPTTVFTPSTPPPQTHSSDRRGSGSGSTLAPPGSRPRRAVSNPPPALPPPRRSNHNTPSSSHHRPIAGTGRHGQAPLPPKTRRWGRAKPQHGQSDSVESGASSFSPSKEPETAENTTVSAQQGQSPEGSVVSDPFSPKSPTILVSPSEATPHKAHAPANGAGNDHGPLSVEEAVQNVSALSVASRSV</sequence>
<dbReference type="Pfam" id="PF01532">
    <property type="entry name" value="Glyco_hydro_47"/>
    <property type="match status" value="1"/>
</dbReference>
<feature type="compositionally biased region" description="Polar residues" evidence="9">
    <location>
        <begin position="763"/>
        <end position="776"/>
    </location>
</feature>
<feature type="region of interest" description="Disordered" evidence="9">
    <location>
        <begin position="759"/>
        <end position="802"/>
    </location>
</feature>
<reference evidence="11" key="1">
    <citation type="submission" date="2021-07" db="EMBL/GenBank/DDBJ databases">
        <authorList>
            <person name="Branca A.L. A."/>
        </authorList>
    </citation>
    <scope>NUCLEOTIDE SEQUENCE</scope>
</reference>
<dbReference type="Proteomes" id="UP001154252">
    <property type="component" value="Unassembled WGS sequence"/>
</dbReference>
<feature type="compositionally biased region" description="Polar residues" evidence="9">
    <location>
        <begin position="1628"/>
        <end position="1638"/>
    </location>
</feature>
<dbReference type="GO" id="GO:0005783">
    <property type="term" value="C:endoplasmic reticulum"/>
    <property type="evidence" value="ECO:0007669"/>
    <property type="project" value="TreeGrafter"/>
</dbReference>
<comment type="pathway">
    <text evidence="2">Protein modification; protein glycosylation.</text>
</comment>
<feature type="compositionally biased region" description="Polar residues" evidence="9">
    <location>
        <begin position="1581"/>
        <end position="1596"/>
    </location>
</feature>
<proteinExistence type="inferred from homology"/>
<feature type="region of interest" description="Disordered" evidence="9">
    <location>
        <begin position="40"/>
        <end position="189"/>
    </location>
</feature>
<dbReference type="Pfam" id="PF09431">
    <property type="entry name" value="SPIN90_LRD"/>
    <property type="match status" value="1"/>
</dbReference>
<dbReference type="PRINTS" id="PR00747">
    <property type="entry name" value="GLYHDRLASE47"/>
</dbReference>
<feature type="compositionally biased region" description="Low complexity" evidence="9">
    <location>
        <begin position="1357"/>
        <end position="1376"/>
    </location>
</feature>
<dbReference type="OrthoDB" id="10052040at2759"/>
<evidence type="ECO:0000313" key="11">
    <source>
        <dbReference type="EMBL" id="CAG8906370.1"/>
    </source>
</evidence>
<dbReference type="GO" id="GO:0036503">
    <property type="term" value="P:ERAD pathway"/>
    <property type="evidence" value="ECO:0007669"/>
    <property type="project" value="UniProtKB-ARBA"/>
</dbReference>
<feature type="compositionally biased region" description="Basic and acidic residues" evidence="9">
    <location>
        <begin position="134"/>
        <end position="145"/>
    </location>
</feature>
<dbReference type="EC" id="3.2.1.-" evidence="8"/>
<dbReference type="PANTHER" id="PTHR11742">
    <property type="entry name" value="MANNOSYL-OLIGOSACCHARIDE ALPHA-1,2-MANNOSIDASE-RELATED"/>
    <property type="match status" value="1"/>
</dbReference>
<gene>
    <name evidence="11" type="ORF">PEGY_LOCUS8483</name>
</gene>
<evidence type="ECO:0000256" key="3">
    <source>
        <dbReference type="ARBA" id="ARBA00007658"/>
    </source>
</evidence>
<evidence type="ECO:0000259" key="10">
    <source>
        <dbReference type="Pfam" id="PF09431"/>
    </source>
</evidence>
<organism evidence="11 12">
    <name type="scientific">Penicillium egyptiacum</name>
    <dbReference type="NCBI Taxonomy" id="1303716"/>
    <lineage>
        <taxon>Eukaryota</taxon>
        <taxon>Fungi</taxon>
        <taxon>Dikarya</taxon>
        <taxon>Ascomycota</taxon>
        <taxon>Pezizomycotina</taxon>
        <taxon>Eurotiomycetes</taxon>
        <taxon>Eurotiomycetidae</taxon>
        <taxon>Eurotiales</taxon>
        <taxon>Aspergillaceae</taxon>
        <taxon>Penicillium</taxon>
    </lineage>
</organism>
<keyword evidence="8" id="KW-0326">Glycosidase</keyword>
<evidence type="ECO:0000256" key="5">
    <source>
        <dbReference type="ARBA" id="ARBA00023157"/>
    </source>
</evidence>
<evidence type="ECO:0000256" key="1">
    <source>
        <dbReference type="ARBA" id="ARBA00001913"/>
    </source>
</evidence>
<comment type="cofactor">
    <cofactor evidence="1">
        <name>Ca(2+)</name>
        <dbReference type="ChEBI" id="CHEBI:29108"/>
    </cofactor>
</comment>
<evidence type="ECO:0000256" key="9">
    <source>
        <dbReference type="SAM" id="MobiDB-lite"/>
    </source>
</evidence>
<feature type="active site" evidence="6">
    <location>
        <position position="819"/>
    </location>
</feature>
<dbReference type="GO" id="GO:0005975">
    <property type="term" value="P:carbohydrate metabolic process"/>
    <property type="evidence" value="ECO:0007669"/>
    <property type="project" value="InterPro"/>
</dbReference>
<evidence type="ECO:0000256" key="4">
    <source>
        <dbReference type="ARBA" id="ARBA00022801"/>
    </source>
</evidence>
<evidence type="ECO:0000256" key="7">
    <source>
        <dbReference type="PIRSR" id="PIRSR601382-3"/>
    </source>
</evidence>
<feature type="compositionally biased region" description="Polar residues" evidence="9">
    <location>
        <begin position="1603"/>
        <end position="1617"/>
    </location>
</feature>
<feature type="disulfide bond" evidence="7">
    <location>
        <begin position="623"/>
        <end position="652"/>
    </location>
</feature>
<accession>A0A9W4KHT3</accession>
<feature type="compositionally biased region" description="Polar residues" evidence="9">
    <location>
        <begin position="436"/>
        <end position="448"/>
    </location>
</feature>
<dbReference type="Gene3D" id="1.50.10.10">
    <property type="match status" value="3"/>
</dbReference>
<keyword evidence="12" id="KW-1185">Reference proteome</keyword>
<dbReference type="SUPFAM" id="SSF48225">
    <property type="entry name" value="Seven-hairpin glycosidases"/>
    <property type="match status" value="1"/>
</dbReference>
<dbReference type="InterPro" id="IPR001382">
    <property type="entry name" value="Glyco_hydro_47"/>
</dbReference>
<feature type="active site" description="Proton donor" evidence="6">
    <location>
        <position position="313"/>
    </location>
</feature>
<feature type="active site" description="Proton donor" evidence="6">
    <location>
        <position position="666"/>
    </location>
</feature>
<evidence type="ECO:0000256" key="2">
    <source>
        <dbReference type="ARBA" id="ARBA00004922"/>
    </source>
</evidence>
<feature type="active site" evidence="6">
    <location>
        <position position="545"/>
    </location>
</feature>
<comment type="similarity">
    <text evidence="3 8">Belongs to the glycosyl hydrolase 47 family.</text>
</comment>
<feature type="region of interest" description="Disordered" evidence="9">
    <location>
        <begin position="1339"/>
        <end position="1394"/>
    </location>
</feature>
<dbReference type="GO" id="GO:0016020">
    <property type="term" value="C:membrane"/>
    <property type="evidence" value="ECO:0007669"/>
    <property type="project" value="InterPro"/>
</dbReference>
<evidence type="ECO:0000313" key="12">
    <source>
        <dbReference type="Proteomes" id="UP001154252"/>
    </source>
</evidence>
<feature type="compositionally biased region" description="Polar residues" evidence="9">
    <location>
        <begin position="1377"/>
        <end position="1387"/>
    </location>
</feature>